<evidence type="ECO:0000256" key="2">
    <source>
        <dbReference type="ARBA" id="ARBA00023125"/>
    </source>
</evidence>
<dbReference type="Proteomes" id="UP001515943">
    <property type="component" value="Unassembled WGS sequence"/>
</dbReference>
<accession>A0ABX1FUR8</accession>
<organism evidence="5 6">
    <name type="scientific">Lentzea indica</name>
    <dbReference type="NCBI Taxonomy" id="2604800"/>
    <lineage>
        <taxon>Bacteria</taxon>
        <taxon>Bacillati</taxon>
        <taxon>Actinomycetota</taxon>
        <taxon>Actinomycetes</taxon>
        <taxon>Pseudonocardiales</taxon>
        <taxon>Pseudonocardiaceae</taxon>
        <taxon>Lentzea</taxon>
    </lineage>
</organism>
<sequence length="83" mass="9136">CEGARTPILRALDESPVVANMTGREREIAELAARGLSNQEISERLTLSIRTVGNHLTRLYGKLGIRRDDLPGLFDLACSDTIE</sequence>
<keyword evidence="6" id="KW-1185">Reference proteome</keyword>
<dbReference type="SMART" id="SM00421">
    <property type="entry name" value="HTH_LUXR"/>
    <property type="match status" value="1"/>
</dbReference>
<dbReference type="CDD" id="cd06170">
    <property type="entry name" value="LuxR_C_like"/>
    <property type="match status" value="1"/>
</dbReference>
<dbReference type="PRINTS" id="PR00038">
    <property type="entry name" value="HTHLUXR"/>
</dbReference>
<comment type="caution">
    <text evidence="5">The sequence shown here is derived from an EMBL/GenBank/DDBJ whole genome shotgun (WGS) entry which is preliminary data.</text>
</comment>
<dbReference type="EMBL" id="VSRL01000284">
    <property type="protein sequence ID" value="NKE62781.1"/>
    <property type="molecule type" value="Genomic_DNA"/>
</dbReference>
<keyword evidence="3" id="KW-0804">Transcription</keyword>
<dbReference type="RefSeq" id="WP_167979394.1">
    <property type="nucleotide sequence ID" value="NZ_VSRL01000284.1"/>
</dbReference>
<evidence type="ECO:0000313" key="6">
    <source>
        <dbReference type="Proteomes" id="UP001515943"/>
    </source>
</evidence>
<gene>
    <name evidence="5" type="ORF">FXN61_41090</name>
</gene>
<dbReference type="SUPFAM" id="SSF46894">
    <property type="entry name" value="C-terminal effector domain of the bipartite response regulators"/>
    <property type="match status" value="1"/>
</dbReference>
<keyword evidence="2" id="KW-0238">DNA-binding</keyword>
<reference evidence="5 6" key="1">
    <citation type="submission" date="2019-08" db="EMBL/GenBank/DDBJ databases">
        <title>Lentzea from Indian Himalayas.</title>
        <authorList>
            <person name="Mandal S."/>
            <person name="Mallick Gupta A."/>
            <person name="Maiti P.K."/>
            <person name="Sarkar J."/>
            <person name="Mandal S."/>
        </authorList>
    </citation>
    <scope>NUCLEOTIDE SEQUENCE [LARGE SCALE GENOMIC DNA]</scope>
    <source>
        <strain evidence="5 6">PSKA42</strain>
    </source>
</reference>
<protein>
    <submittedName>
        <fullName evidence="5">Helix-turn-helix transcriptional regulator</fullName>
    </submittedName>
</protein>
<dbReference type="InterPro" id="IPR036388">
    <property type="entry name" value="WH-like_DNA-bd_sf"/>
</dbReference>
<feature type="domain" description="HTH luxR-type" evidence="4">
    <location>
        <begin position="13"/>
        <end position="79"/>
    </location>
</feature>
<dbReference type="InterPro" id="IPR000792">
    <property type="entry name" value="Tscrpt_reg_LuxR_C"/>
</dbReference>
<dbReference type="PROSITE" id="PS00622">
    <property type="entry name" value="HTH_LUXR_1"/>
    <property type="match status" value="1"/>
</dbReference>
<dbReference type="PANTHER" id="PTHR44688:SF16">
    <property type="entry name" value="DNA-BINDING TRANSCRIPTIONAL ACTIVATOR DEVR_DOSR"/>
    <property type="match status" value="1"/>
</dbReference>
<name>A0ABX1FUR8_9PSEU</name>
<dbReference type="PROSITE" id="PS50043">
    <property type="entry name" value="HTH_LUXR_2"/>
    <property type="match status" value="1"/>
</dbReference>
<evidence type="ECO:0000259" key="4">
    <source>
        <dbReference type="PROSITE" id="PS50043"/>
    </source>
</evidence>
<evidence type="ECO:0000313" key="5">
    <source>
        <dbReference type="EMBL" id="NKE62781.1"/>
    </source>
</evidence>
<dbReference type="InterPro" id="IPR016032">
    <property type="entry name" value="Sig_transdc_resp-reg_C-effctor"/>
</dbReference>
<evidence type="ECO:0000256" key="3">
    <source>
        <dbReference type="ARBA" id="ARBA00023163"/>
    </source>
</evidence>
<dbReference type="Gene3D" id="1.10.10.10">
    <property type="entry name" value="Winged helix-like DNA-binding domain superfamily/Winged helix DNA-binding domain"/>
    <property type="match status" value="1"/>
</dbReference>
<proteinExistence type="predicted"/>
<evidence type="ECO:0000256" key="1">
    <source>
        <dbReference type="ARBA" id="ARBA00023015"/>
    </source>
</evidence>
<dbReference type="PANTHER" id="PTHR44688">
    <property type="entry name" value="DNA-BINDING TRANSCRIPTIONAL ACTIVATOR DEVR_DOSR"/>
    <property type="match status" value="1"/>
</dbReference>
<dbReference type="Pfam" id="PF00196">
    <property type="entry name" value="GerE"/>
    <property type="match status" value="1"/>
</dbReference>
<keyword evidence="1" id="KW-0805">Transcription regulation</keyword>
<feature type="non-terminal residue" evidence="5">
    <location>
        <position position="1"/>
    </location>
</feature>